<dbReference type="AlphaFoldDB" id="A0A918TCW3"/>
<keyword evidence="1" id="KW-1133">Transmembrane helix</keyword>
<sequence>MPPPTVPHDVPPPDMPDMPVVRGRTTAVAVCLVLGLGLIAGAVAGSCLADGPGERSAAEATYERGATLWQDIPVAQLFPPTVRSDAAGPGGAPREWVRVGVAPAADCTEAFDPVLAAALAPVGCKRLLRATYTDVTSSSVTTVGLLVTEADTAGMRALRKRFADERLDERPDLMPRPYAPHGTVADRFGLAQRVTWRVDVLTDVPAVVYAVTGFADGRTGVPPQPAAQAVAPGATTVAGQAGLGHEATALAEEVERVFREAAREGRKGASR</sequence>
<feature type="transmembrane region" description="Helical" evidence="1">
    <location>
        <begin position="27"/>
        <end position="49"/>
    </location>
</feature>
<evidence type="ECO:0000256" key="1">
    <source>
        <dbReference type="SAM" id="Phobius"/>
    </source>
</evidence>
<dbReference type="EMBL" id="BMVB01000004">
    <property type="protein sequence ID" value="GHC42035.1"/>
    <property type="molecule type" value="Genomic_DNA"/>
</dbReference>
<proteinExistence type="predicted"/>
<accession>A0A918TCW3</accession>
<dbReference type="Proteomes" id="UP000646244">
    <property type="component" value="Unassembled WGS sequence"/>
</dbReference>
<reference evidence="2" key="2">
    <citation type="submission" date="2020-09" db="EMBL/GenBank/DDBJ databases">
        <authorList>
            <person name="Sun Q."/>
            <person name="Ohkuma M."/>
        </authorList>
    </citation>
    <scope>NUCLEOTIDE SEQUENCE</scope>
    <source>
        <strain evidence="2">JCM 4633</strain>
    </source>
</reference>
<protein>
    <submittedName>
        <fullName evidence="2">Uncharacterized protein</fullName>
    </submittedName>
</protein>
<reference evidence="2" key="1">
    <citation type="journal article" date="2014" name="Int. J. Syst. Evol. Microbiol.">
        <title>Complete genome sequence of Corynebacterium casei LMG S-19264T (=DSM 44701T), isolated from a smear-ripened cheese.</title>
        <authorList>
            <consortium name="US DOE Joint Genome Institute (JGI-PGF)"/>
            <person name="Walter F."/>
            <person name="Albersmeier A."/>
            <person name="Kalinowski J."/>
            <person name="Ruckert C."/>
        </authorList>
    </citation>
    <scope>NUCLEOTIDE SEQUENCE</scope>
    <source>
        <strain evidence="2">JCM 4633</strain>
    </source>
</reference>
<gene>
    <name evidence="2" type="ORF">GCM10010507_15680</name>
</gene>
<organism evidence="2 3">
    <name type="scientific">Streptomyces cinnamoneus</name>
    <name type="common">Streptoverticillium cinnamoneum</name>
    <dbReference type="NCBI Taxonomy" id="53446"/>
    <lineage>
        <taxon>Bacteria</taxon>
        <taxon>Bacillati</taxon>
        <taxon>Actinomycetota</taxon>
        <taxon>Actinomycetes</taxon>
        <taxon>Kitasatosporales</taxon>
        <taxon>Streptomycetaceae</taxon>
        <taxon>Streptomyces</taxon>
        <taxon>Streptomyces cinnamoneus group</taxon>
    </lineage>
</organism>
<comment type="caution">
    <text evidence="2">The sequence shown here is derived from an EMBL/GenBank/DDBJ whole genome shotgun (WGS) entry which is preliminary data.</text>
</comment>
<keyword evidence="1" id="KW-0812">Transmembrane</keyword>
<name>A0A918TCW3_STRCJ</name>
<keyword evidence="1" id="KW-0472">Membrane</keyword>
<evidence type="ECO:0000313" key="2">
    <source>
        <dbReference type="EMBL" id="GHC42035.1"/>
    </source>
</evidence>
<evidence type="ECO:0000313" key="3">
    <source>
        <dbReference type="Proteomes" id="UP000646244"/>
    </source>
</evidence>